<dbReference type="EMBL" id="LAZR01042288">
    <property type="protein sequence ID" value="KKL09885.1"/>
    <property type="molecule type" value="Genomic_DNA"/>
</dbReference>
<sequence>MKFFNSNIQDVKDESWKLFKFYLEIDIEIEKILLEKEGKDFLEKVYKNHKIATYQWKCESNGTYNLLQSHYFRHFFLTIKRFAKKKGLSKDSTELIRYFEEKFDILEKEVLLSDSFDYLLLIPTFGAKFPVGDKEFILDSDHIIKDITDIDNPYNISSFKETPKSWKQYWSDKPKALMEVKFSLKKRTLNDKPY</sequence>
<reference evidence="1" key="1">
    <citation type="journal article" date="2015" name="Nature">
        <title>Complex archaea that bridge the gap between prokaryotes and eukaryotes.</title>
        <authorList>
            <person name="Spang A."/>
            <person name="Saw J.H."/>
            <person name="Jorgensen S.L."/>
            <person name="Zaremba-Niedzwiedzka K."/>
            <person name="Martijn J."/>
            <person name="Lind A.E."/>
            <person name="van Eijk R."/>
            <person name="Schleper C."/>
            <person name="Guy L."/>
            <person name="Ettema T.J."/>
        </authorList>
    </citation>
    <scope>NUCLEOTIDE SEQUENCE</scope>
</reference>
<evidence type="ECO:0000313" key="1">
    <source>
        <dbReference type="EMBL" id="KKL09885.1"/>
    </source>
</evidence>
<name>A0A0F9AKI7_9ZZZZ</name>
<organism evidence="1">
    <name type="scientific">marine sediment metagenome</name>
    <dbReference type="NCBI Taxonomy" id="412755"/>
    <lineage>
        <taxon>unclassified sequences</taxon>
        <taxon>metagenomes</taxon>
        <taxon>ecological metagenomes</taxon>
    </lineage>
</organism>
<feature type="non-terminal residue" evidence="1">
    <location>
        <position position="194"/>
    </location>
</feature>
<comment type="caution">
    <text evidence="1">The sequence shown here is derived from an EMBL/GenBank/DDBJ whole genome shotgun (WGS) entry which is preliminary data.</text>
</comment>
<dbReference type="AlphaFoldDB" id="A0A0F9AKI7"/>
<proteinExistence type="predicted"/>
<gene>
    <name evidence="1" type="ORF">LCGC14_2561370</name>
</gene>
<protein>
    <submittedName>
        <fullName evidence="1">Uncharacterized protein</fullName>
    </submittedName>
</protein>
<accession>A0A0F9AKI7</accession>